<sequence>MLKMKSACERCAAALPADRTGAFICSFECTFCEACAGGELAGACPNCSGVLLPRPPRAAALLERFPPEG</sequence>
<dbReference type="Proteomes" id="UP000247763">
    <property type="component" value="Chromosome"/>
</dbReference>
<organism evidence="1 2">
    <name type="scientific">Phenylobacterium parvum</name>
    <dbReference type="NCBI Taxonomy" id="2201350"/>
    <lineage>
        <taxon>Bacteria</taxon>
        <taxon>Pseudomonadati</taxon>
        <taxon>Pseudomonadota</taxon>
        <taxon>Alphaproteobacteria</taxon>
        <taxon>Caulobacterales</taxon>
        <taxon>Caulobacteraceae</taxon>
        <taxon>Phenylobacterium</taxon>
    </lineage>
</organism>
<evidence type="ECO:0000313" key="2">
    <source>
        <dbReference type="Proteomes" id="UP000247763"/>
    </source>
</evidence>
<keyword evidence="2" id="KW-1185">Reference proteome</keyword>
<accession>A0A2Z3HQA0</accession>
<evidence type="ECO:0000313" key="1">
    <source>
        <dbReference type="EMBL" id="AWM76975.1"/>
    </source>
</evidence>
<dbReference type="Pfam" id="PF06906">
    <property type="entry name" value="DUF1272"/>
    <property type="match status" value="1"/>
</dbReference>
<dbReference type="InterPro" id="IPR010696">
    <property type="entry name" value="DUF1272"/>
</dbReference>
<dbReference type="AlphaFoldDB" id="A0A2Z3HQA0"/>
<name>A0A2Z3HQA0_9CAUL</name>
<protein>
    <submittedName>
        <fullName evidence="1">DUF1272 domain-containing protein</fullName>
    </submittedName>
</protein>
<dbReference type="OrthoDB" id="9808883at2"/>
<gene>
    <name evidence="1" type="ORF">HYN04_03920</name>
</gene>
<dbReference type="EMBL" id="CP029479">
    <property type="protein sequence ID" value="AWM76975.1"/>
    <property type="molecule type" value="Genomic_DNA"/>
</dbReference>
<dbReference type="RefSeq" id="WP_110449544.1">
    <property type="nucleotide sequence ID" value="NZ_CP029479.1"/>
</dbReference>
<reference evidence="2" key="1">
    <citation type="submission" date="2018-05" db="EMBL/GenBank/DDBJ databases">
        <title>Genome sequencing of Phenylobacterium sp. HYN0004.</title>
        <authorList>
            <person name="Yi H."/>
            <person name="Baek C."/>
        </authorList>
    </citation>
    <scope>NUCLEOTIDE SEQUENCE [LARGE SCALE GENOMIC DNA]</scope>
    <source>
        <strain evidence="2">HYN0004</strain>
    </source>
</reference>
<dbReference type="KEGG" id="phb:HYN04_03920"/>
<proteinExistence type="predicted"/>